<feature type="transmembrane region" description="Helical" evidence="6">
    <location>
        <begin position="383"/>
        <end position="402"/>
    </location>
</feature>
<feature type="transmembrane region" description="Helical" evidence="6">
    <location>
        <begin position="355"/>
        <end position="377"/>
    </location>
</feature>
<keyword evidence="3 6" id="KW-0812">Transmembrane</keyword>
<dbReference type="RefSeq" id="WP_122144297.1">
    <property type="nucleotide sequence ID" value="NZ_DAWDTF010000007.1"/>
</dbReference>
<comment type="caution">
    <text evidence="7">The sequence shown here is derived from an EMBL/GenBank/DDBJ whole genome shotgun (WGS) entry which is preliminary data.</text>
</comment>
<comment type="subcellular location">
    <subcellularLocation>
        <location evidence="1">Cell membrane</location>
        <topology evidence="1">Multi-pass membrane protein</topology>
    </subcellularLocation>
</comment>
<dbReference type="InterPro" id="IPR050833">
    <property type="entry name" value="Poly_Biosynth_Transport"/>
</dbReference>
<dbReference type="InterPro" id="IPR002797">
    <property type="entry name" value="Polysacc_synth"/>
</dbReference>
<gene>
    <name evidence="7" type="ORF">LI194_16290</name>
</gene>
<accession>A0AAP2VM21</accession>
<feature type="transmembrane region" description="Helical" evidence="6">
    <location>
        <begin position="154"/>
        <end position="172"/>
    </location>
</feature>
<protein>
    <submittedName>
        <fullName evidence="7">Oligosaccharide flippase family protein</fullName>
    </submittedName>
</protein>
<organism evidence="7 8">
    <name type="scientific">Parabacteroides distasonis</name>
    <dbReference type="NCBI Taxonomy" id="823"/>
    <lineage>
        <taxon>Bacteria</taxon>
        <taxon>Pseudomonadati</taxon>
        <taxon>Bacteroidota</taxon>
        <taxon>Bacteroidia</taxon>
        <taxon>Bacteroidales</taxon>
        <taxon>Tannerellaceae</taxon>
        <taxon>Parabacteroides</taxon>
    </lineage>
</organism>
<feature type="transmembrane region" description="Helical" evidence="6">
    <location>
        <begin position="15"/>
        <end position="34"/>
    </location>
</feature>
<keyword evidence="2" id="KW-1003">Cell membrane</keyword>
<dbReference type="AlphaFoldDB" id="A0AAP2VM21"/>
<evidence type="ECO:0000256" key="5">
    <source>
        <dbReference type="ARBA" id="ARBA00023136"/>
    </source>
</evidence>
<keyword evidence="4 6" id="KW-1133">Transmembrane helix</keyword>
<sequence length="413" mass="46165">MFSYHTLSKQNKQVVILYASTLLGTLLGVLSSVINTRFLDPIDYGDVRYVQNIINLIASLLLFGYSRSGSRLLALSCEEKNSKKIRGCMVIILIFASIILLIATGCNYFFHITHPRLAYLFLVSLPVCLYPLFNDYINTTAQGDNHIVRISINTLLPVLLYVPLGFIIYSSYGATSTKMILLQWGINSLVAVIVIISTKPSFKGLRSTFVQLHEENKNYGIQLYYGSLVMVATNYIAGITLGMFNEDNTNVGFYTLALTVTGPLSMLPAIIGTTYFKEFAHQSRIPDKVLKMTLLMTILSCIAFILLIHPIVKFLYSDSYSQVGVYASWLAIGYCVHGVGDMLNRYLGSHGEGKFIKNASFVCGTFKIFGFSLLVYLWDMNGALLTCVVSSIIYFICMAFYYKKFVTVENISV</sequence>
<evidence type="ECO:0000256" key="6">
    <source>
        <dbReference type="SAM" id="Phobius"/>
    </source>
</evidence>
<feature type="transmembrane region" description="Helical" evidence="6">
    <location>
        <begin position="184"/>
        <end position="202"/>
    </location>
</feature>
<evidence type="ECO:0000256" key="4">
    <source>
        <dbReference type="ARBA" id="ARBA00022989"/>
    </source>
</evidence>
<evidence type="ECO:0000256" key="1">
    <source>
        <dbReference type="ARBA" id="ARBA00004651"/>
    </source>
</evidence>
<evidence type="ECO:0000256" key="3">
    <source>
        <dbReference type="ARBA" id="ARBA00022692"/>
    </source>
</evidence>
<dbReference type="EMBL" id="JAJCNI010000022">
    <property type="protein sequence ID" value="MCB6519349.1"/>
    <property type="molecule type" value="Genomic_DNA"/>
</dbReference>
<feature type="transmembrane region" description="Helical" evidence="6">
    <location>
        <begin position="116"/>
        <end position="133"/>
    </location>
</feature>
<dbReference type="PANTHER" id="PTHR30250:SF11">
    <property type="entry name" value="O-ANTIGEN TRANSPORTER-RELATED"/>
    <property type="match status" value="1"/>
</dbReference>
<dbReference type="GO" id="GO:0005886">
    <property type="term" value="C:plasma membrane"/>
    <property type="evidence" value="ECO:0007669"/>
    <property type="project" value="UniProtKB-SubCell"/>
</dbReference>
<dbReference type="Pfam" id="PF01943">
    <property type="entry name" value="Polysacc_synt"/>
    <property type="match status" value="1"/>
</dbReference>
<reference evidence="7" key="1">
    <citation type="submission" date="2021-10" db="EMBL/GenBank/DDBJ databases">
        <title>Collection of gut derived symbiotic bacterial strains cultured from healthy donors.</title>
        <authorList>
            <person name="Lin H."/>
            <person name="Littmann E."/>
            <person name="Kohout C."/>
            <person name="Pamer E.G."/>
        </authorList>
    </citation>
    <scope>NUCLEOTIDE SEQUENCE</scope>
    <source>
        <strain evidence="7">DFI.2.94</strain>
    </source>
</reference>
<dbReference type="Proteomes" id="UP001198806">
    <property type="component" value="Unassembled WGS sequence"/>
</dbReference>
<evidence type="ECO:0000313" key="7">
    <source>
        <dbReference type="EMBL" id="MCB6519349.1"/>
    </source>
</evidence>
<feature type="transmembrane region" description="Helical" evidence="6">
    <location>
        <begin position="87"/>
        <end position="110"/>
    </location>
</feature>
<feature type="transmembrane region" description="Helical" evidence="6">
    <location>
        <begin position="292"/>
        <end position="312"/>
    </location>
</feature>
<proteinExistence type="predicted"/>
<feature type="transmembrane region" description="Helical" evidence="6">
    <location>
        <begin position="223"/>
        <end position="245"/>
    </location>
</feature>
<evidence type="ECO:0000256" key="2">
    <source>
        <dbReference type="ARBA" id="ARBA00022475"/>
    </source>
</evidence>
<keyword evidence="5 6" id="KW-0472">Membrane</keyword>
<feature type="transmembrane region" description="Helical" evidence="6">
    <location>
        <begin position="49"/>
        <end position="66"/>
    </location>
</feature>
<name>A0AAP2VM21_PARDI</name>
<feature type="transmembrane region" description="Helical" evidence="6">
    <location>
        <begin position="251"/>
        <end position="271"/>
    </location>
</feature>
<evidence type="ECO:0000313" key="8">
    <source>
        <dbReference type="Proteomes" id="UP001198806"/>
    </source>
</evidence>
<dbReference type="PANTHER" id="PTHR30250">
    <property type="entry name" value="PST FAMILY PREDICTED COLANIC ACID TRANSPORTER"/>
    <property type="match status" value="1"/>
</dbReference>
<feature type="transmembrane region" description="Helical" evidence="6">
    <location>
        <begin position="324"/>
        <end position="343"/>
    </location>
</feature>